<dbReference type="AlphaFoldDB" id="A0A438DVI1"/>
<evidence type="ECO:0000313" key="3">
    <source>
        <dbReference type="Proteomes" id="UP000288805"/>
    </source>
</evidence>
<protein>
    <submittedName>
        <fullName evidence="2">Uncharacterized protein</fullName>
    </submittedName>
</protein>
<feature type="signal peptide" evidence="1">
    <location>
        <begin position="1"/>
        <end position="27"/>
    </location>
</feature>
<evidence type="ECO:0000256" key="1">
    <source>
        <dbReference type="SAM" id="SignalP"/>
    </source>
</evidence>
<evidence type="ECO:0000313" key="2">
    <source>
        <dbReference type="EMBL" id="RVW39499.1"/>
    </source>
</evidence>
<dbReference type="Proteomes" id="UP000288805">
    <property type="component" value="Unassembled WGS sequence"/>
</dbReference>
<comment type="caution">
    <text evidence="2">The sequence shown here is derived from an EMBL/GenBank/DDBJ whole genome shotgun (WGS) entry which is preliminary data.</text>
</comment>
<name>A0A438DVI1_VITVI</name>
<proteinExistence type="predicted"/>
<organism evidence="2 3">
    <name type="scientific">Vitis vinifera</name>
    <name type="common">Grape</name>
    <dbReference type="NCBI Taxonomy" id="29760"/>
    <lineage>
        <taxon>Eukaryota</taxon>
        <taxon>Viridiplantae</taxon>
        <taxon>Streptophyta</taxon>
        <taxon>Embryophyta</taxon>
        <taxon>Tracheophyta</taxon>
        <taxon>Spermatophyta</taxon>
        <taxon>Magnoliopsida</taxon>
        <taxon>eudicotyledons</taxon>
        <taxon>Gunneridae</taxon>
        <taxon>Pentapetalae</taxon>
        <taxon>rosids</taxon>
        <taxon>Vitales</taxon>
        <taxon>Vitaceae</taxon>
        <taxon>Viteae</taxon>
        <taxon>Vitis</taxon>
    </lineage>
</organism>
<feature type="chain" id="PRO_5019414178" evidence="1">
    <location>
        <begin position="28"/>
        <end position="175"/>
    </location>
</feature>
<sequence>MGNFFSRNFAFGDRFLLLCIIVVVGEAAMDLYSGADEEIERGEGKKVREEWEVGSRAGSCSGKGKERWRVAEADGAGLIRKVGGNNGREERGDGDRTTGTTEVYLAFGKEAGEKGSDGVGLRRLAGPGCAEKRGSPVEVWDGPLVMALQTLNGMGCVACRTELGLKEGQPIRGAT</sequence>
<gene>
    <name evidence="2" type="ORF">CK203_085972</name>
</gene>
<keyword evidence="1" id="KW-0732">Signal</keyword>
<accession>A0A438DVI1</accession>
<reference evidence="2 3" key="1">
    <citation type="journal article" date="2018" name="PLoS Genet.">
        <title>Population sequencing reveals clonal diversity and ancestral inbreeding in the grapevine cultivar Chardonnay.</title>
        <authorList>
            <person name="Roach M.J."/>
            <person name="Johnson D.L."/>
            <person name="Bohlmann J."/>
            <person name="van Vuuren H.J."/>
            <person name="Jones S.J."/>
            <person name="Pretorius I.S."/>
            <person name="Schmidt S.A."/>
            <person name="Borneman A.R."/>
        </authorList>
    </citation>
    <scope>NUCLEOTIDE SEQUENCE [LARGE SCALE GENOMIC DNA]</scope>
    <source>
        <strain evidence="3">cv. Chardonnay</strain>
        <tissue evidence="2">Leaf</tissue>
    </source>
</reference>
<dbReference type="EMBL" id="QGNW01001481">
    <property type="protein sequence ID" value="RVW39499.1"/>
    <property type="molecule type" value="Genomic_DNA"/>
</dbReference>